<dbReference type="InterPro" id="IPR038550">
    <property type="entry name" value="GPCR_3_9-Cys_sf"/>
</dbReference>
<feature type="domain" description="GPCR family 3 nine cysteines" evidence="1">
    <location>
        <begin position="38"/>
        <end position="83"/>
    </location>
</feature>
<dbReference type="InterPro" id="IPR011500">
    <property type="entry name" value="GPCR_3_9-Cys_dom"/>
</dbReference>
<dbReference type="GO" id="GO:0005886">
    <property type="term" value="C:plasma membrane"/>
    <property type="evidence" value="ECO:0007669"/>
    <property type="project" value="TreeGrafter"/>
</dbReference>
<accession>A0A8C5RRF3</accession>
<dbReference type="Ensembl" id="ENSLLTT00000007479.1">
    <property type="protein sequence ID" value="ENSLLTP00000007206.1"/>
    <property type="gene ID" value="ENSLLTG00000005497.1"/>
</dbReference>
<evidence type="ECO:0000259" key="1">
    <source>
        <dbReference type="Pfam" id="PF07562"/>
    </source>
</evidence>
<dbReference type="PANTHER" id="PTHR24061:SF599">
    <property type="entry name" value="G-PROTEIN COUPLED RECEPTORS FAMILY 3 PROFILE DOMAIN-CONTAINING PROTEIN"/>
    <property type="match status" value="1"/>
</dbReference>
<dbReference type="PANTHER" id="PTHR24061">
    <property type="entry name" value="CALCIUM-SENSING RECEPTOR-RELATED"/>
    <property type="match status" value="1"/>
</dbReference>
<name>A0A8C5RRF3_LATLA</name>
<dbReference type="GO" id="GO:0004930">
    <property type="term" value="F:G protein-coupled receptor activity"/>
    <property type="evidence" value="ECO:0007669"/>
    <property type="project" value="InterPro"/>
</dbReference>
<reference evidence="2" key="1">
    <citation type="submission" date="2025-08" db="UniProtKB">
        <authorList>
            <consortium name="Ensembl"/>
        </authorList>
    </citation>
    <scope>IDENTIFICATION</scope>
</reference>
<dbReference type="AlphaFoldDB" id="A0A8C5RRF3"/>
<evidence type="ECO:0000313" key="3">
    <source>
        <dbReference type="Proteomes" id="UP000694406"/>
    </source>
</evidence>
<keyword evidence="3" id="KW-1185">Reference proteome</keyword>
<organism evidence="2 3">
    <name type="scientific">Laticauda laticaudata</name>
    <name type="common">Blue-ringed sea krait</name>
    <name type="synonym">Blue-lipped sea krait</name>
    <dbReference type="NCBI Taxonomy" id="8630"/>
    <lineage>
        <taxon>Eukaryota</taxon>
        <taxon>Metazoa</taxon>
        <taxon>Chordata</taxon>
        <taxon>Craniata</taxon>
        <taxon>Vertebrata</taxon>
        <taxon>Euteleostomi</taxon>
        <taxon>Lepidosauria</taxon>
        <taxon>Squamata</taxon>
        <taxon>Bifurcata</taxon>
        <taxon>Unidentata</taxon>
        <taxon>Episquamata</taxon>
        <taxon>Toxicofera</taxon>
        <taxon>Serpentes</taxon>
        <taxon>Colubroidea</taxon>
        <taxon>Elapidae</taxon>
        <taxon>Laticaudinae</taxon>
        <taxon>Laticauda</taxon>
    </lineage>
</organism>
<dbReference type="Proteomes" id="UP000694406">
    <property type="component" value="Unplaced"/>
</dbReference>
<dbReference type="InterPro" id="IPR000068">
    <property type="entry name" value="GPCR_3_Ca_sens_rcpt-rel"/>
</dbReference>
<proteinExistence type="predicted"/>
<protein>
    <recommendedName>
        <fullName evidence="1">GPCR family 3 nine cysteines domain-containing protein</fullName>
    </recommendedName>
</protein>
<dbReference type="Gene3D" id="2.10.50.30">
    <property type="entry name" value="GPCR, family 3, nine cysteines domain"/>
    <property type="match status" value="1"/>
</dbReference>
<evidence type="ECO:0000313" key="2">
    <source>
        <dbReference type="Ensembl" id="ENSLLTP00000007206.1"/>
    </source>
</evidence>
<reference evidence="2" key="2">
    <citation type="submission" date="2025-09" db="UniProtKB">
        <authorList>
            <consortium name="Ensembl"/>
        </authorList>
    </citation>
    <scope>IDENTIFICATION</scope>
</reference>
<dbReference type="Pfam" id="PF07562">
    <property type="entry name" value="NCD3G"/>
    <property type="match status" value="1"/>
</dbReference>
<dbReference type="SUPFAM" id="SSF57586">
    <property type="entry name" value="TNF receptor-like"/>
    <property type="match status" value="1"/>
</dbReference>
<sequence length="92" mass="10634">TLDILQTSYIYDIHPRYKLTLNLILRTYQHVRLVNSLPQSKCVEKCQPGFVKQAREGEPVCCYDCIPCPEGTISIQEGYFNKCHLAEPRKFA</sequence>